<dbReference type="EMBL" id="CAJSLV010000103">
    <property type="protein sequence ID" value="CAG6398442.1"/>
    <property type="molecule type" value="Genomic_DNA"/>
</dbReference>
<protein>
    <submittedName>
        <fullName evidence="1">Uncharacterized protein</fullName>
    </submittedName>
</protein>
<evidence type="ECO:0000313" key="1">
    <source>
        <dbReference type="EMBL" id="CAG6398442.1"/>
    </source>
</evidence>
<reference evidence="1" key="1">
    <citation type="submission" date="2021-05" db="EMBL/GenBank/DDBJ databases">
        <authorList>
            <person name="Arsene-Ploetze F."/>
        </authorList>
    </citation>
    <scope>NUCLEOTIDE SEQUENCE</scope>
    <source>
        <strain evidence="1">DSM 42138</strain>
    </source>
</reference>
<name>A0A9W4GVC3_9ACTN</name>
<dbReference type="RefSeq" id="WP_274037144.1">
    <property type="nucleotide sequence ID" value="NZ_CAJSLV010000103.1"/>
</dbReference>
<dbReference type="AlphaFoldDB" id="A0A9W4GVC3"/>
<proteinExistence type="predicted"/>
<sequence>MLLWVAGYVVVAALAYAPGGFRLGGLLGYDVLFGLGGCACS</sequence>
<evidence type="ECO:0000313" key="2">
    <source>
        <dbReference type="Proteomes" id="UP001152519"/>
    </source>
</evidence>
<accession>A0A9W4GVC3</accession>
<organism evidence="1 2">
    <name type="scientific">Actinacidiphila cocklensis</name>
    <dbReference type="NCBI Taxonomy" id="887465"/>
    <lineage>
        <taxon>Bacteria</taxon>
        <taxon>Bacillati</taxon>
        <taxon>Actinomycetota</taxon>
        <taxon>Actinomycetes</taxon>
        <taxon>Kitasatosporales</taxon>
        <taxon>Streptomycetaceae</taxon>
        <taxon>Actinacidiphila</taxon>
    </lineage>
</organism>
<gene>
    <name evidence="1" type="ORF">SCOCK_70126</name>
</gene>
<comment type="caution">
    <text evidence="1">The sequence shown here is derived from an EMBL/GenBank/DDBJ whole genome shotgun (WGS) entry which is preliminary data.</text>
</comment>
<dbReference type="Proteomes" id="UP001152519">
    <property type="component" value="Unassembled WGS sequence"/>
</dbReference>
<keyword evidence="2" id="KW-1185">Reference proteome</keyword>